<evidence type="ECO:0000313" key="1">
    <source>
        <dbReference type="EMBL" id="MDF6100000.1"/>
    </source>
</evidence>
<reference evidence="1" key="2">
    <citation type="submission" date="2022-01" db="EMBL/GenBank/DDBJ databases">
        <authorList>
            <person name="Sanchez-Suarez J."/>
            <person name="Villamil L."/>
            <person name="Diaz L.E."/>
        </authorList>
    </citation>
    <scope>NUCLEOTIDE SEQUENCE</scope>
    <source>
        <strain evidence="1">EUFUS-Z928</strain>
    </source>
</reference>
<name>A0AAX3TBH8_9ACTN</name>
<organism evidence="2 4">
    <name type="scientific">Gordonia hongkongensis</name>
    <dbReference type="NCBI Taxonomy" id="1701090"/>
    <lineage>
        <taxon>Bacteria</taxon>
        <taxon>Bacillati</taxon>
        <taxon>Actinomycetota</taxon>
        <taxon>Actinomycetes</taxon>
        <taxon>Mycobacteriales</taxon>
        <taxon>Gordoniaceae</taxon>
        <taxon>Gordonia</taxon>
    </lineage>
</organism>
<dbReference type="EMBL" id="JAKJLQ010000002">
    <property type="protein sequence ID" value="MDF6100000.1"/>
    <property type="molecule type" value="Genomic_DNA"/>
</dbReference>
<sequence length="81" mass="8747">MPDDIFEDILYFIFKAHSRAVPAPGSDFVSPRTYTSHIGAPGTIGVEIGCPALTKRSVIHGGDRPVSIRPWPVAVSPAQFQ</sequence>
<evidence type="ECO:0000313" key="4">
    <source>
        <dbReference type="Proteomes" id="UP001213504"/>
    </source>
</evidence>
<accession>A0AAX3TBH8</accession>
<protein>
    <submittedName>
        <fullName evidence="2">Uncharacterized protein</fullName>
    </submittedName>
</protein>
<gene>
    <name evidence="1" type="ORF">L2299_02930</name>
    <name evidence="2" type="ORF">P9A14_08390</name>
</gene>
<dbReference type="Proteomes" id="UP001152308">
    <property type="component" value="Unassembled WGS sequence"/>
</dbReference>
<evidence type="ECO:0000313" key="3">
    <source>
        <dbReference type="Proteomes" id="UP001152308"/>
    </source>
</evidence>
<dbReference type="EMBL" id="CP121270">
    <property type="protein sequence ID" value="WFP26495.1"/>
    <property type="molecule type" value="Genomic_DNA"/>
</dbReference>
<keyword evidence="3" id="KW-1185">Reference proteome</keyword>
<evidence type="ECO:0000313" key="2">
    <source>
        <dbReference type="EMBL" id="WFP26495.1"/>
    </source>
</evidence>
<reference evidence="1" key="1">
    <citation type="journal article" date="2022" name="Data Brief">
        <title>Draft genome sequence data of Gordonia hongkongensis strain EUFUS-Z928 isolated from the octocoral Eunicea fusca.</title>
        <authorList>
            <person name="Sanchez-Suarez J."/>
            <person name="Diaz L."/>
            <person name="Melo-Bolivar J."/>
            <person name="Villamil L."/>
        </authorList>
    </citation>
    <scope>NUCLEOTIDE SEQUENCE</scope>
    <source>
        <strain evidence="1">EUFUS-Z928</strain>
    </source>
</reference>
<dbReference type="Proteomes" id="UP001213504">
    <property type="component" value="Chromosome"/>
</dbReference>
<dbReference type="AlphaFoldDB" id="A0AAX3TBH8"/>
<reference evidence="2" key="3">
    <citation type="submission" date="2023-04" db="EMBL/GenBank/DDBJ databases">
        <title>Complete genome sequence of a phthalic acid esters degrading bacterial strain.</title>
        <authorList>
            <person name="Weng L."/>
            <person name="Jia Y."/>
            <person name="Ren L."/>
        </authorList>
    </citation>
    <scope>NUCLEOTIDE SEQUENCE</scope>
    <source>
        <strain evidence="2">RL-LY01</strain>
    </source>
</reference>
<proteinExistence type="predicted"/>
<dbReference type="RefSeq" id="WP_137809920.1">
    <property type="nucleotide sequence ID" value="NZ_CP121270.1"/>
</dbReference>